<feature type="compositionally biased region" description="Polar residues" evidence="1">
    <location>
        <begin position="843"/>
        <end position="853"/>
    </location>
</feature>
<evidence type="ECO:0000256" key="1">
    <source>
        <dbReference type="SAM" id="MobiDB-lite"/>
    </source>
</evidence>
<feature type="domain" description="WW" evidence="2">
    <location>
        <begin position="870"/>
        <end position="904"/>
    </location>
</feature>
<dbReference type="PROSITE" id="PS01159">
    <property type="entry name" value="WW_DOMAIN_1"/>
    <property type="match status" value="1"/>
</dbReference>
<evidence type="ECO:0000259" key="2">
    <source>
        <dbReference type="PROSITE" id="PS50020"/>
    </source>
</evidence>
<dbReference type="Proteomes" id="UP000554482">
    <property type="component" value="Unassembled WGS sequence"/>
</dbReference>
<dbReference type="EMBL" id="JABWDY010011660">
    <property type="protein sequence ID" value="KAF5199634.1"/>
    <property type="molecule type" value="Genomic_DNA"/>
</dbReference>
<evidence type="ECO:0000313" key="3">
    <source>
        <dbReference type="EMBL" id="KAF5199634.1"/>
    </source>
</evidence>
<feature type="domain" description="WW" evidence="2">
    <location>
        <begin position="138"/>
        <end position="172"/>
    </location>
</feature>
<comment type="caution">
    <text evidence="3">The sequence shown here is derived from an EMBL/GenBank/DDBJ whole genome shotgun (WGS) entry which is preliminary data.</text>
</comment>
<evidence type="ECO:0000313" key="4">
    <source>
        <dbReference type="Proteomes" id="UP000554482"/>
    </source>
</evidence>
<dbReference type="PANTHER" id="PTHR47852:SF2">
    <property type="entry name" value="WW DOMAIN-CONTAINING PROTEIN"/>
    <property type="match status" value="1"/>
</dbReference>
<name>A0A7J6WQI9_THATH</name>
<dbReference type="SUPFAM" id="SSF51045">
    <property type="entry name" value="WW domain"/>
    <property type="match status" value="2"/>
</dbReference>
<accession>A0A7J6WQI9</accession>
<feature type="compositionally biased region" description="Polar residues" evidence="1">
    <location>
        <begin position="123"/>
        <end position="133"/>
    </location>
</feature>
<dbReference type="PROSITE" id="PS50020">
    <property type="entry name" value="WW_DOMAIN_2"/>
    <property type="match status" value="2"/>
</dbReference>
<protein>
    <submittedName>
        <fullName evidence="3">Ww domain-containing protein</fullName>
    </submittedName>
</protein>
<feature type="region of interest" description="Disordered" evidence="1">
    <location>
        <begin position="485"/>
        <end position="561"/>
    </location>
</feature>
<feature type="region of interest" description="Disordered" evidence="1">
    <location>
        <begin position="835"/>
        <end position="870"/>
    </location>
</feature>
<dbReference type="InterPro" id="IPR001202">
    <property type="entry name" value="WW_dom"/>
</dbReference>
<dbReference type="AlphaFoldDB" id="A0A7J6WQI9"/>
<reference evidence="3 4" key="1">
    <citation type="submission" date="2020-06" db="EMBL/GenBank/DDBJ databases">
        <title>Transcriptomic and genomic resources for Thalictrum thalictroides and T. hernandezii: Facilitating candidate gene discovery in an emerging model plant lineage.</title>
        <authorList>
            <person name="Arias T."/>
            <person name="Riano-Pachon D.M."/>
            <person name="Di Stilio V.S."/>
        </authorList>
    </citation>
    <scope>NUCLEOTIDE SEQUENCE [LARGE SCALE GENOMIC DNA]</scope>
    <source>
        <strain evidence="4">cv. WT478/WT964</strain>
        <tissue evidence="3">Leaves</tissue>
    </source>
</reference>
<feature type="compositionally biased region" description="Pro residues" evidence="1">
    <location>
        <begin position="537"/>
        <end position="561"/>
    </location>
</feature>
<dbReference type="Gene3D" id="2.20.70.10">
    <property type="match status" value="2"/>
</dbReference>
<gene>
    <name evidence="3" type="ORF">FRX31_010779</name>
</gene>
<keyword evidence="4" id="KW-1185">Reference proteome</keyword>
<dbReference type="PANTHER" id="PTHR47852">
    <property type="entry name" value="OS06G0298400 PROTEIN"/>
    <property type="match status" value="1"/>
</dbReference>
<sequence length="904" mass="100621">MYELCPKHGRLYRMIIFIIMGAHCDPSTPLALPLFRTKADHIYLPCREEENFLHMIDIQTFISNLGHELFATLQNYQDLHIKELYQEFVVKACGNIEEDVSEGFQHERASVSLNDPQKGEESTGLTSDPSTSGMQTTEEVIFGWKLVIHEQTNQYYYWNIETGETSWEAPAIFAQGMEVRTDQKALPVIEETASTLSNTTAYNTLHREPFVYSTVATGDQCNGTNFISHDEEKCKPSHQAEIAKEGHSDENFVVVYPELNSGIHTEIVNSKIRTSPGSKCVDEHILVANGHPEAGLAHPTQLVRYAESLIQRLKHLERSDIQLQEWDWISRYILEIEIRLSDFNSLLVYGSSLFPYWMHSEEKLRGLECAINDHISQLTMSGQTNRDAGIISHKDGRTPHLSIEGDSELNVVNQILVSSCSSPNIDTAIIKKEADDILTLNDAPIVKGSIPAVNETVLPKEFVLQSVSSAVEDEDMDVDMEVEDEAPINDHSSRDALGAKKISPPEQFIQPDLPRDVPPSVLETEYDVPPPPDEEWIPPPPPDAEPVPPPPPDDPPSPTYIPQPPYSEAVPYLPYTAQYTMSYPLSSSEYYGPVTTEVPSLNYYAHAEEPRAVESQSAQYFDAVSTTTSTIINPIDPLVYYGLPSGPPPLVPSIIYGESGPLSYHNTTAEQKGTLKSLGESECTLLPNLKGDSVAFAVSQETEMLAEQVAPLSTTVQATITIAPVPSTTAISGAIAQSTSAAKAPTKGMRIKKKTIGVTPTLRSNKKVSSLVDKWKAAKEELHEDEEDEPQNAYEMLERKRQREIDAWRAQQIATGEAKDNANFQPLGGDWRERVKKRRRAKSSISESMQSLPDASIDGKQPPDLIELSKDLPPGWQAYWDESSQKAYYGNTITSETTWTRPAQ</sequence>
<feature type="region of interest" description="Disordered" evidence="1">
    <location>
        <begin position="110"/>
        <end position="133"/>
    </location>
</feature>
<dbReference type="CDD" id="cd00201">
    <property type="entry name" value="WW"/>
    <property type="match status" value="2"/>
</dbReference>
<dbReference type="Pfam" id="PF00397">
    <property type="entry name" value="WW"/>
    <property type="match status" value="2"/>
</dbReference>
<dbReference type="SMART" id="SM00456">
    <property type="entry name" value="WW"/>
    <property type="match status" value="2"/>
</dbReference>
<dbReference type="InterPro" id="IPR036020">
    <property type="entry name" value="WW_dom_sf"/>
</dbReference>
<dbReference type="OrthoDB" id="2367685at2759"/>
<organism evidence="3 4">
    <name type="scientific">Thalictrum thalictroides</name>
    <name type="common">Rue-anemone</name>
    <name type="synonym">Anemone thalictroides</name>
    <dbReference type="NCBI Taxonomy" id="46969"/>
    <lineage>
        <taxon>Eukaryota</taxon>
        <taxon>Viridiplantae</taxon>
        <taxon>Streptophyta</taxon>
        <taxon>Embryophyta</taxon>
        <taxon>Tracheophyta</taxon>
        <taxon>Spermatophyta</taxon>
        <taxon>Magnoliopsida</taxon>
        <taxon>Ranunculales</taxon>
        <taxon>Ranunculaceae</taxon>
        <taxon>Thalictroideae</taxon>
        <taxon>Thalictrum</taxon>
    </lineage>
</organism>
<proteinExistence type="predicted"/>